<reference evidence="6 7" key="1">
    <citation type="submission" date="2015-12" db="EMBL/GenBank/DDBJ databases">
        <title>Draft genome sequence of Moniliophthora roreri, the causal agent of frosty pod rot of cacao.</title>
        <authorList>
            <person name="Aime M.C."/>
            <person name="Diaz-Valderrama J.R."/>
            <person name="Kijpornyongpan T."/>
            <person name="Phillips-Mora W."/>
        </authorList>
    </citation>
    <scope>NUCLEOTIDE SEQUENCE [LARGE SCALE GENOMIC DNA]</scope>
    <source>
        <strain evidence="6 7">MCA 2952</strain>
    </source>
</reference>
<dbReference type="InterPro" id="IPR036390">
    <property type="entry name" value="WH_DNA-bd_sf"/>
</dbReference>
<dbReference type="SUPFAM" id="SSF46785">
    <property type="entry name" value="Winged helix' DNA-binding domain"/>
    <property type="match status" value="1"/>
</dbReference>
<dbReference type="InterPro" id="IPR001077">
    <property type="entry name" value="COMT_C"/>
</dbReference>
<keyword evidence="3" id="KW-0949">S-adenosyl-L-methionine</keyword>
<feature type="domain" description="O-methyltransferase C-terminal" evidence="4">
    <location>
        <begin position="213"/>
        <end position="392"/>
    </location>
</feature>
<dbReference type="AlphaFoldDB" id="A0A0W0F268"/>
<dbReference type="InterPro" id="IPR029063">
    <property type="entry name" value="SAM-dependent_MTases_sf"/>
</dbReference>
<dbReference type="InterPro" id="IPR016461">
    <property type="entry name" value="COMT-like"/>
</dbReference>
<dbReference type="Pfam" id="PF00891">
    <property type="entry name" value="Methyltransf_2"/>
    <property type="match status" value="1"/>
</dbReference>
<dbReference type="EMBL" id="LATX01002384">
    <property type="protein sequence ID" value="KTB30422.1"/>
    <property type="molecule type" value="Genomic_DNA"/>
</dbReference>
<dbReference type="InterPro" id="IPR012967">
    <property type="entry name" value="COMT_dimerisation"/>
</dbReference>
<accession>A0A0W0F268</accession>
<evidence type="ECO:0000256" key="3">
    <source>
        <dbReference type="ARBA" id="ARBA00022691"/>
    </source>
</evidence>
<feature type="domain" description="O-methyltransferase dimerisation" evidence="5">
    <location>
        <begin position="79"/>
        <end position="156"/>
    </location>
</feature>
<sequence>MSQSTQVQHLLQLLTDSVCSLNEICASNDTRIPDLNEPYHPASEAFRANPDAQRAAAIISAAASQLQAIFSPPQVSLYHVAAGTFRSAALRVCIEGHVTEILREAGPEGLHVNQIAAINGLDAKKLARFLRYLASLHVYTELAPDVFANNRISSMMDTHKCPLANQKSSPERKHENTSGFPALVSSHLDEVAKAAIYSWEAMSDPEMGHSTKNNATPLNKAFGTENLTYFGFLQDPRQSARHQRFAVAMEGVTMFQPDLFAQAYDWKSLPAGSVVVDVGGGVGTVSLALAEEFPDINIVVQDLPSIVEKGHKVWSTRQPEALKSGRVVLQAHDFFTEQPQKDASVFLVKHVLHNWSDEDCQKMLSRLRDAARPDTKLLVLEIIMPYVCHQDTQGKKSVIPGATPREAPKPLLANFGSVNEFAYVLDMLVFSLCNSEERTIDQFDELFRKSGWKLTKVHRVSEDLSMWQSIEAVPA</sequence>
<proteinExistence type="predicted"/>
<evidence type="ECO:0000259" key="4">
    <source>
        <dbReference type="Pfam" id="PF00891"/>
    </source>
</evidence>
<organism evidence="6 7">
    <name type="scientific">Moniliophthora roreri</name>
    <name type="common">Frosty pod rot fungus</name>
    <name type="synonym">Monilia roreri</name>
    <dbReference type="NCBI Taxonomy" id="221103"/>
    <lineage>
        <taxon>Eukaryota</taxon>
        <taxon>Fungi</taxon>
        <taxon>Dikarya</taxon>
        <taxon>Basidiomycota</taxon>
        <taxon>Agaricomycotina</taxon>
        <taxon>Agaricomycetes</taxon>
        <taxon>Agaricomycetidae</taxon>
        <taxon>Agaricales</taxon>
        <taxon>Marasmiineae</taxon>
        <taxon>Marasmiaceae</taxon>
        <taxon>Moniliophthora</taxon>
    </lineage>
</organism>
<gene>
    <name evidence="6" type="ORF">WG66_17005</name>
</gene>
<dbReference type="Proteomes" id="UP000054988">
    <property type="component" value="Unassembled WGS sequence"/>
</dbReference>
<evidence type="ECO:0000256" key="2">
    <source>
        <dbReference type="ARBA" id="ARBA00022679"/>
    </source>
</evidence>
<evidence type="ECO:0000313" key="6">
    <source>
        <dbReference type="EMBL" id="KTB30422.1"/>
    </source>
</evidence>
<dbReference type="eggNOG" id="KOG3178">
    <property type="taxonomic scope" value="Eukaryota"/>
</dbReference>
<evidence type="ECO:0000256" key="1">
    <source>
        <dbReference type="ARBA" id="ARBA00022603"/>
    </source>
</evidence>
<name>A0A0W0F268_MONRR</name>
<dbReference type="Gene3D" id="3.40.50.150">
    <property type="entry name" value="Vaccinia Virus protein VP39"/>
    <property type="match status" value="1"/>
</dbReference>
<evidence type="ECO:0000313" key="7">
    <source>
        <dbReference type="Proteomes" id="UP000054988"/>
    </source>
</evidence>
<dbReference type="PANTHER" id="PTHR43712:SF2">
    <property type="entry name" value="O-METHYLTRANSFERASE CICE"/>
    <property type="match status" value="1"/>
</dbReference>
<dbReference type="PROSITE" id="PS51683">
    <property type="entry name" value="SAM_OMT_II"/>
    <property type="match status" value="1"/>
</dbReference>
<comment type="caution">
    <text evidence="6">The sequence shown here is derived from an EMBL/GenBank/DDBJ whole genome shotgun (WGS) entry which is preliminary data.</text>
</comment>
<dbReference type="InterPro" id="IPR036388">
    <property type="entry name" value="WH-like_DNA-bd_sf"/>
</dbReference>
<dbReference type="Pfam" id="PF08100">
    <property type="entry name" value="Dimerisation"/>
    <property type="match status" value="1"/>
</dbReference>
<keyword evidence="1 6" id="KW-0489">Methyltransferase</keyword>
<evidence type="ECO:0000259" key="5">
    <source>
        <dbReference type="Pfam" id="PF08100"/>
    </source>
</evidence>
<dbReference type="GO" id="GO:0008171">
    <property type="term" value="F:O-methyltransferase activity"/>
    <property type="evidence" value="ECO:0007669"/>
    <property type="project" value="InterPro"/>
</dbReference>
<dbReference type="PANTHER" id="PTHR43712">
    <property type="entry name" value="PUTATIVE (AFU_ORTHOLOGUE AFUA_4G14580)-RELATED"/>
    <property type="match status" value="1"/>
</dbReference>
<keyword evidence="2 6" id="KW-0808">Transferase</keyword>
<dbReference type="SUPFAM" id="SSF53335">
    <property type="entry name" value="S-adenosyl-L-methionine-dependent methyltransferases"/>
    <property type="match status" value="1"/>
</dbReference>
<dbReference type="Gene3D" id="1.10.10.10">
    <property type="entry name" value="Winged helix-like DNA-binding domain superfamily/Winged helix DNA-binding domain"/>
    <property type="match status" value="1"/>
</dbReference>
<protein>
    <submittedName>
        <fullName evidence="6">Putative S-adenosyl-L-methionine-dependent methyltransferase</fullName>
    </submittedName>
</protein>
<dbReference type="GO" id="GO:0032259">
    <property type="term" value="P:methylation"/>
    <property type="evidence" value="ECO:0007669"/>
    <property type="project" value="UniProtKB-KW"/>
</dbReference>